<keyword evidence="5" id="KW-0175">Coiled coil</keyword>
<dbReference type="InterPro" id="IPR002491">
    <property type="entry name" value="ABC_transptr_periplasmic_BD"/>
</dbReference>
<comment type="subcellular location">
    <subcellularLocation>
        <location evidence="1">Cell envelope</location>
    </subcellularLocation>
</comment>
<evidence type="ECO:0000259" key="6">
    <source>
        <dbReference type="PROSITE" id="PS50983"/>
    </source>
</evidence>
<dbReference type="EMBL" id="JBHTGQ010000023">
    <property type="protein sequence ID" value="MFC7750331.1"/>
    <property type="molecule type" value="Genomic_DNA"/>
</dbReference>
<sequence length="179" mass="19900">MALNVGSSHKKWKVNFNLYAEALGKKAEGDKAMAAYNEKIQEAKSKLGDKLSKQVSVVRFLPQAVRIYQKDTFAGVILSDLGFARPPAQDKDQFMEVITKERIADMDGDIMFYFNADYDADKGGTKNQEAWFSDPLFAGLNVAKNNMAFKVDEVIWNLSGGIISAKMLVDEIVTYAGKL</sequence>
<evidence type="ECO:0000256" key="4">
    <source>
        <dbReference type="ARBA" id="ARBA00022729"/>
    </source>
</evidence>
<organism evidence="7 8">
    <name type="scientific">Paenibacillus thermoaerophilus</name>
    <dbReference type="NCBI Taxonomy" id="1215385"/>
    <lineage>
        <taxon>Bacteria</taxon>
        <taxon>Bacillati</taxon>
        <taxon>Bacillota</taxon>
        <taxon>Bacilli</taxon>
        <taxon>Bacillales</taxon>
        <taxon>Paenibacillaceae</taxon>
        <taxon>Paenibacillus</taxon>
    </lineage>
</organism>
<dbReference type="Gene3D" id="3.40.50.1980">
    <property type="entry name" value="Nitrogenase molybdenum iron protein domain"/>
    <property type="match status" value="1"/>
</dbReference>
<protein>
    <submittedName>
        <fullName evidence="7">ABC transporter substrate-binding protein</fullName>
    </submittedName>
</protein>
<dbReference type="Pfam" id="PF01497">
    <property type="entry name" value="Peripla_BP_2"/>
    <property type="match status" value="1"/>
</dbReference>
<comment type="similarity">
    <text evidence="2">Belongs to the bacterial solute-binding protein 8 family.</text>
</comment>
<comment type="caution">
    <text evidence="7">The sequence shown here is derived from an EMBL/GenBank/DDBJ whole genome shotgun (WGS) entry which is preliminary data.</text>
</comment>
<keyword evidence="4" id="KW-0732">Signal</keyword>
<evidence type="ECO:0000256" key="2">
    <source>
        <dbReference type="ARBA" id="ARBA00008814"/>
    </source>
</evidence>
<evidence type="ECO:0000256" key="3">
    <source>
        <dbReference type="ARBA" id="ARBA00022448"/>
    </source>
</evidence>
<feature type="domain" description="Fe/B12 periplasmic-binding" evidence="6">
    <location>
        <begin position="1"/>
        <end position="179"/>
    </location>
</feature>
<dbReference type="PANTHER" id="PTHR30532:SF21">
    <property type="entry name" value="SIDEROPHORE-BINDING LIPOPROTEIN YFIY-RELATED"/>
    <property type="match status" value="1"/>
</dbReference>
<dbReference type="RefSeq" id="WP_138788052.1">
    <property type="nucleotide sequence ID" value="NZ_JBHTGQ010000023.1"/>
</dbReference>
<evidence type="ECO:0000313" key="8">
    <source>
        <dbReference type="Proteomes" id="UP001596528"/>
    </source>
</evidence>
<keyword evidence="3" id="KW-0813">Transport</keyword>
<proteinExistence type="inferred from homology"/>
<evidence type="ECO:0000313" key="7">
    <source>
        <dbReference type="EMBL" id="MFC7750331.1"/>
    </source>
</evidence>
<reference evidence="8" key="1">
    <citation type="journal article" date="2019" name="Int. J. Syst. Evol. Microbiol.">
        <title>The Global Catalogue of Microorganisms (GCM) 10K type strain sequencing project: providing services to taxonomists for standard genome sequencing and annotation.</title>
        <authorList>
            <consortium name="The Broad Institute Genomics Platform"/>
            <consortium name="The Broad Institute Genome Sequencing Center for Infectious Disease"/>
            <person name="Wu L."/>
            <person name="Ma J."/>
        </authorList>
    </citation>
    <scope>NUCLEOTIDE SEQUENCE [LARGE SCALE GENOMIC DNA]</scope>
    <source>
        <strain evidence="8">JCM 18657</strain>
    </source>
</reference>
<dbReference type="PROSITE" id="PS50983">
    <property type="entry name" value="FE_B12_PBP"/>
    <property type="match status" value="1"/>
</dbReference>
<evidence type="ECO:0000256" key="1">
    <source>
        <dbReference type="ARBA" id="ARBA00004196"/>
    </source>
</evidence>
<accession>A0ABW2V2F5</accession>
<keyword evidence="8" id="KW-1185">Reference proteome</keyword>
<dbReference type="InterPro" id="IPR051313">
    <property type="entry name" value="Bact_iron-sidero_bind"/>
</dbReference>
<dbReference type="SUPFAM" id="SSF53807">
    <property type="entry name" value="Helical backbone' metal receptor"/>
    <property type="match status" value="1"/>
</dbReference>
<feature type="coiled-coil region" evidence="5">
    <location>
        <begin position="26"/>
        <end position="53"/>
    </location>
</feature>
<dbReference type="PANTHER" id="PTHR30532">
    <property type="entry name" value="IRON III DICITRATE-BINDING PERIPLASMIC PROTEIN"/>
    <property type="match status" value="1"/>
</dbReference>
<evidence type="ECO:0000256" key="5">
    <source>
        <dbReference type="SAM" id="Coils"/>
    </source>
</evidence>
<gene>
    <name evidence="7" type="ORF">ACFQWB_10375</name>
</gene>
<name>A0ABW2V2F5_9BACL</name>
<dbReference type="Proteomes" id="UP001596528">
    <property type="component" value="Unassembled WGS sequence"/>
</dbReference>